<keyword evidence="4 6" id="KW-0520">NAD</keyword>
<comment type="function">
    <text evidence="6">Catalyzes the dehydration of the S-form of NAD(P)HX at the expense of ADP, which is converted to AMP. Together with NAD(P)HX epimerase, which catalyzes the epimerization of the S- and R-forms, the enzyme allows the repair of both epimers of NAD(P)HX, a damaged form of NAD(P)H that is a result of enzymatic or heat-dependent hydration.</text>
</comment>
<dbReference type="GO" id="GO:0005524">
    <property type="term" value="F:ATP binding"/>
    <property type="evidence" value="ECO:0007669"/>
    <property type="project" value="UniProtKB-KW"/>
</dbReference>
<comment type="caution">
    <text evidence="6">Lacks conserved residue(s) required for the propagation of feature annotation.</text>
</comment>
<protein>
    <recommendedName>
        <fullName evidence="6">ADP-dependent (S)-NAD(P)H-hydrate dehydratase</fullName>
        <ecNumber evidence="6">4.2.1.136</ecNumber>
    </recommendedName>
    <alternativeName>
        <fullName evidence="6">ADP-dependent NAD(P)HX dehydratase</fullName>
    </alternativeName>
</protein>
<organism evidence="8">
    <name type="scientific">uncultured marine thaumarchaeote KM3_57_B01</name>
    <dbReference type="NCBI Taxonomy" id="1456205"/>
    <lineage>
        <taxon>Archaea</taxon>
        <taxon>Nitrososphaerota</taxon>
        <taxon>environmental samples</taxon>
    </lineage>
</organism>
<dbReference type="InterPro" id="IPR029056">
    <property type="entry name" value="Ribokinase-like"/>
</dbReference>
<evidence type="ECO:0000256" key="5">
    <source>
        <dbReference type="ARBA" id="ARBA00023239"/>
    </source>
</evidence>
<keyword evidence="2 6" id="KW-0067">ATP-binding</keyword>
<dbReference type="GO" id="GO:0046496">
    <property type="term" value="P:nicotinamide nucleotide metabolic process"/>
    <property type="evidence" value="ECO:0007669"/>
    <property type="project" value="UniProtKB-UniRule"/>
</dbReference>
<dbReference type="SUPFAM" id="SSF53613">
    <property type="entry name" value="Ribokinase-like"/>
    <property type="match status" value="1"/>
</dbReference>
<feature type="domain" description="YjeF C-terminal" evidence="7">
    <location>
        <begin position="7"/>
        <end position="283"/>
    </location>
</feature>
<dbReference type="GO" id="GO:0110051">
    <property type="term" value="P:metabolite repair"/>
    <property type="evidence" value="ECO:0007669"/>
    <property type="project" value="TreeGrafter"/>
</dbReference>
<comment type="catalytic activity">
    <reaction evidence="6">
        <text>(6S)-NADPHX + ADP = AMP + phosphate + NADPH + H(+)</text>
        <dbReference type="Rhea" id="RHEA:32235"/>
        <dbReference type="ChEBI" id="CHEBI:15378"/>
        <dbReference type="ChEBI" id="CHEBI:43474"/>
        <dbReference type="ChEBI" id="CHEBI:57783"/>
        <dbReference type="ChEBI" id="CHEBI:64076"/>
        <dbReference type="ChEBI" id="CHEBI:456215"/>
        <dbReference type="ChEBI" id="CHEBI:456216"/>
        <dbReference type="EC" id="4.2.1.136"/>
    </reaction>
</comment>
<evidence type="ECO:0000313" key="8">
    <source>
        <dbReference type="EMBL" id="AIF12712.1"/>
    </source>
</evidence>
<dbReference type="EMBL" id="KF900952">
    <property type="protein sequence ID" value="AIF12712.1"/>
    <property type="molecule type" value="Genomic_DNA"/>
</dbReference>
<evidence type="ECO:0000256" key="3">
    <source>
        <dbReference type="ARBA" id="ARBA00022857"/>
    </source>
</evidence>
<dbReference type="PROSITE" id="PS51383">
    <property type="entry name" value="YJEF_C_3"/>
    <property type="match status" value="1"/>
</dbReference>
<dbReference type="AlphaFoldDB" id="A0A075HE57"/>
<feature type="binding site" evidence="6">
    <location>
        <position position="111"/>
    </location>
    <ligand>
        <name>(6S)-NADPHX</name>
        <dbReference type="ChEBI" id="CHEBI:64076"/>
    </ligand>
</feature>
<reference evidence="8" key="1">
    <citation type="journal article" date="2014" name="Genome Biol. Evol.">
        <title>Pangenome evidence for extensive interdomain horizontal transfer affecting lineage core and shell genes in uncultured planktonic thaumarchaeota and euryarchaeota.</title>
        <authorList>
            <person name="Deschamps P."/>
            <person name="Zivanovic Y."/>
            <person name="Moreira D."/>
            <person name="Rodriguez-Valera F."/>
            <person name="Lopez-Garcia P."/>
        </authorList>
    </citation>
    <scope>NUCLEOTIDE SEQUENCE</scope>
</reference>
<feature type="binding site" evidence="6">
    <location>
        <position position="42"/>
    </location>
    <ligand>
        <name>(6S)-NADPHX</name>
        <dbReference type="ChEBI" id="CHEBI:64076"/>
    </ligand>
</feature>
<dbReference type="Gene3D" id="3.40.1190.20">
    <property type="match status" value="1"/>
</dbReference>
<proteinExistence type="inferred from homology"/>
<dbReference type="HAMAP" id="MF_01965">
    <property type="entry name" value="NADHX_dehydratase"/>
    <property type="match status" value="1"/>
</dbReference>
<evidence type="ECO:0000256" key="2">
    <source>
        <dbReference type="ARBA" id="ARBA00022840"/>
    </source>
</evidence>
<gene>
    <name evidence="6" type="primary">nnrD</name>
</gene>
<keyword evidence="5 6" id="KW-0456">Lyase</keyword>
<dbReference type="GO" id="GO:0016301">
    <property type="term" value="F:kinase activity"/>
    <property type="evidence" value="ECO:0007669"/>
    <property type="project" value="UniProtKB-KW"/>
</dbReference>
<comment type="subunit">
    <text evidence="6">Homotetramer.</text>
</comment>
<evidence type="ECO:0000256" key="1">
    <source>
        <dbReference type="ARBA" id="ARBA00022741"/>
    </source>
</evidence>
<feature type="binding site" evidence="6">
    <location>
        <position position="224"/>
    </location>
    <ligand>
        <name>AMP</name>
        <dbReference type="ChEBI" id="CHEBI:456215"/>
    </ligand>
</feature>
<evidence type="ECO:0000256" key="6">
    <source>
        <dbReference type="HAMAP-Rule" id="MF_01965"/>
    </source>
</evidence>
<dbReference type="PANTHER" id="PTHR12592:SF0">
    <property type="entry name" value="ATP-DEPENDENT (S)-NAD(P)H-HYDRATE DEHYDRATASE"/>
    <property type="match status" value="1"/>
</dbReference>
<comment type="cofactor">
    <cofactor evidence="6">
        <name>Mg(2+)</name>
        <dbReference type="ChEBI" id="CHEBI:18420"/>
    </cofactor>
</comment>
<keyword evidence="3 6" id="KW-0521">NADP</keyword>
<dbReference type="NCBIfam" id="TIGR00196">
    <property type="entry name" value="yjeF_cterm"/>
    <property type="match status" value="1"/>
</dbReference>
<dbReference type="CDD" id="cd01171">
    <property type="entry name" value="YXKO-related"/>
    <property type="match status" value="1"/>
</dbReference>
<dbReference type="InterPro" id="IPR000631">
    <property type="entry name" value="CARKD"/>
</dbReference>
<comment type="catalytic activity">
    <reaction evidence="6">
        <text>(6S)-NADHX + ADP = AMP + phosphate + NADH + H(+)</text>
        <dbReference type="Rhea" id="RHEA:32223"/>
        <dbReference type="ChEBI" id="CHEBI:15378"/>
        <dbReference type="ChEBI" id="CHEBI:43474"/>
        <dbReference type="ChEBI" id="CHEBI:57945"/>
        <dbReference type="ChEBI" id="CHEBI:64074"/>
        <dbReference type="ChEBI" id="CHEBI:456215"/>
        <dbReference type="ChEBI" id="CHEBI:456216"/>
        <dbReference type="EC" id="4.2.1.136"/>
    </reaction>
</comment>
<sequence>MTATKLTKEYIEKLIPPRKNNSRKGDNGKVLVVGGSYIYHGAPVLSSLAALRSGSDLVYTCVPKINAFSTRSISPDLIVIPMADSKLTRGTVNKMLGQIPVDIDSAAIGMGLAIQDIEAIKLLVKSLLDRNVRVSLDASSLVKEILPIIEGQNVVVTPHSGEFKRIFGESPETEINSRISICEKFAKNHSITILLKGQEDIITNGDSTYTNPTSTPCMTVGGTGDVLSGLTAGFLSRNKNMIEATSTATFVNGAAGEILQKEFGNHILASDLISVLPKVLNSLNN</sequence>
<feature type="binding site" evidence="6">
    <location>
        <position position="159"/>
    </location>
    <ligand>
        <name>(6S)-NADPHX</name>
        <dbReference type="ChEBI" id="CHEBI:64076"/>
    </ligand>
</feature>
<keyword evidence="8" id="KW-0808">Transferase</keyword>
<dbReference type="EC" id="4.2.1.136" evidence="6"/>
<accession>A0A075HE57</accession>
<name>A0A075HE57_9ARCH</name>
<dbReference type="PANTHER" id="PTHR12592">
    <property type="entry name" value="ATP-DEPENDENT (S)-NAD(P)H-HYDRATE DEHYDRATASE FAMILY MEMBER"/>
    <property type="match status" value="1"/>
</dbReference>
<keyword evidence="8" id="KW-0418">Kinase</keyword>
<keyword evidence="1 6" id="KW-0547">Nucleotide-binding</keyword>
<evidence type="ECO:0000256" key="4">
    <source>
        <dbReference type="ARBA" id="ARBA00023027"/>
    </source>
</evidence>
<feature type="binding site" evidence="6">
    <location>
        <position position="225"/>
    </location>
    <ligand>
        <name>(6S)-NADPHX</name>
        <dbReference type="ChEBI" id="CHEBI:64076"/>
    </ligand>
</feature>
<dbReference type="Pfam" id="PF01256">
    <property type="entry name" value="Carb_kinase"/>
    <property type="match status" value="1"/>
</dbReference>
<dbReference type="GO" id="GO:0052855">
    <property type="term" value="F:ADP-dependent NAD(P)H-hydrate dehydratase activity"/>
    <property type="evidence" value="ECO:0007669"/>
    <property type="project" value="UniProtKB-UniRule"/>
</dbReference>
<evidence type="ECO:0000259" key="7">
    <source>
        <dbReference type="PROSITE" id="PS51383"/>
    </source>
</evidence>
<comment type="similarity">
    <text evidence="6">Belongs to the NnrD/CARKD family.</text>
</comment>